<dbReference type="AlphaFoldDB" id="M0E4A4"/>
<dbReference type="Pfam" id="PF20108">
    <property type="entry name" value="DUF6498"/>
    <property type="match status" value="1"/>
</dbReference>
<evidence type="ECO:0000313" key="2">
    <source>
        <dbReference type="EMBL" id="ELZ42601.1"/>
    </source>
</evidence>
<feature type="transmembrane region" description="Helical" evidence="1">
    <location>
        <begin position="12"/>
        <end position="31"/>
    </location>
</feature>
<reference evidence="2 3" key="1">
    <citation type="journal article" date="2014" name="PLoS Genet.">
        <title>Phylogenetically driven sequencing of extremely halophilic archaea reveals strategies for static and dynamic osmo-response.</title>
        <authorList>
            <person name="Becker E.A."/>
            <person name="Seitzer P.M."/>
            <person name="Tritt A."/>
            <person name="Larsen D."/>
            <person name="Krusor M."/>
            <person name="Yao A.I."/>
            <person name="Wu D."/>
            <person name="Madern D."/>
            <person name="Eisen J.A."/>
            <person name="Darling A.E."/>
            <person name="Facciotti M.T."/>
        </authorList>
    </citation>
    <scope>NUCLEOTIDE SEQUENCE [LARGE SCALE GENOMIC DNA]</scope>
    <source>
        <strain evidence="2 3">DSM 19288</strain>
    </source>
</reference>
<dbReference type="InterPro" id="IPR045466">
    <property type="entry name" value="DUF6498"/>
</dbReference>
<keyword evidence="1" id="KW-1133">Transmembrane helix</keyword>
<feature type="transmembrane region" description="Helical" evidence="1">
    <location>
        <begin position="162"/>
        <end position="183"/>
    </location>
</feature>
<evidence type="ECO:0000256" key="1">
    <source>
        <dbReference type="SAM" id="Phobius"/>
    </source>
</evidence>
<keyword evidence="1" id="KW-0472">Membrane</keyword>
<protein>
    <submittedName>
        <fullName evidence="2">Uncharacterized protein</fullName>
    </submittedName>
</protein>
<feature type="transmembrane region" description="Helical" evidence="1">
    <location>
        <begin position="84"/>
        <end position="108"/>
    </location>
</feature>
<organism evidence="2 3">
    <name type="scientific">Halorubrum californiense DSM 19288</name>
    <dbReference type="NCBI Taxonomy" id="1227465"/>
    <lineage>
        <taxon>Archaea</taxon>
        <taxon>Methanobacteriati</taxon>
        <taxon>Methanobacteriota</taxon>
        <taxon>Stenosarchaea group</taxon>
        <taxon>Halobacteria</taxon>
        <taxon>Halobacteriales</taxon>
        <taxon>Haloferacaceae</taxon>
        <taxon>Halorubrum</taxon>
    </lineage>
</organism>
<keyword evidence="3" id="KW-1185">Reference proteome</keyword>
<comment type="caution">
    <text evidence="2">The sequence shown here is derived from an EMBL/GenBank/DDBJ whole genome shotgun (WGS) entry which is preliminary data.</text>
</comment>
<accession>M0E4A4</accession>
<dbReference type="EMBL" id="AOJK01000052">
    <property type="protein sequence ID" value="ELZ42601.1"/>
    <property type="molecule type" value="Genomic_DNA"/>
</dbReference>
<gene>
    <name evidence="2" type="ORF">C463_10670</name>
</gene>
<sequence length="232" mass="24659">MILDTSVTALLVFYWLELGVLVIWAVVRALFAGHRPDQTGGVEDLAGASGAAARILFSKTEGGDSSSSGSSILQKRFVIPRTNVGVYVGTVPALFFIIPLLASIWIGFGGFVAGPVVAASHSTTTSAWVVTGASFIFLSEGAQTVLEYFYRGKHRETSAWTAAKGIFWQGFALSGAGLLILLLAYESTEGSATSIESAARDPLIVTAIASKFLIDLVSYYLDSRDQPLREAL</sequence>
<keyword evidence="1" id="KW-0812">Transmembrane</keyword>
<evidence type="ECO:0000313" key="3">
    <source>
        <dbReference type="Proteomes" id="UP000011586"/>
    </source>
</evidence>
<proteinExistence type="predicted"/>
<feature type="transmembrane region" description="Helical" evidence="1">
    <location>
        <begin position="203"/>
        <end position="221"/>
    </location>
</feature>
<dbReference type="Proteomes" id="UP000011586">
    <property type="component" value="Unassembled WGS sequence"/>
</dbReference>
<name>M0E4A4_9EURY</name>